<keyword evidence="4" id="KW-1185">Reference proteome</keyword>
<dbReference type="InterPro" id="IPR031569">
    <property type="entry name" value="ApeC"/>
</dbReference>
<dbReference type="EnsemblMetazoa" id="XM_030981495">
    <property type="protein sequence ID" value="XP_030837355"/>
    <property type="gene ID" value="LOC575120"/>
</dbReference>
<dbReference type="Pfam" id="PF01823">
    <property type="entry name" value="MACPF"/>
    <property type="match status" value="1"/>
</dbReference>
<dbReference type="KEGG" id="spu:575120"/>
<dbReference type="PANTHER" id="PTHR19324">
    <property type="entry name" value="PERFORIN-LIKE PROTEIN 1"/>
    <property type="match status" value="1"/>
</dbReference>
<feature type="domain" description="MACPF" evidence="2">
    <location>
        <begin position="43"/>
        <end position="381"/>
    </location>
</feature>
<reference evidence="4" key="1">
    <citation type="submission" date="2015-02" db="EMBL/GenBank/DDBJ databases">
        <title>Genome sequencing for Strongylocentrotus purpuratus.</title>
        <authorList>
            <person name="Murali S."/>
            <person name="Liu Y."/>
            <person name="Vee V."/>
            <person name="English A."/>
            <person name="Wang M."/>
            <person name="Skinner E."/>
            <person name="Han Y."/>
            <person name="Muzny D.M."/>
            <person name="Worley K.C."/>
            <person name="Gibbs R.A."/>
        </authorList>
    </citation>
    <scope>NUCLEOTIDE SEQUENCE</scope>
</reference>
<dbReference type="PANTHER" id="PTHR19324:SF33">
    <property type="entry name" value="MUCIN-5AC"/>
    <property type="match status" value="1"/>
</dbReference>
<dbReference type="RefSeq" id="XP_030837355.1">
    <property type="nucleotide sequence ID" value="XM_030981495.1"/>
</dbReference>
<dbReference type="OMA" id="MRIPITW"/>
<sequence length="583" mass="66153">MKYFLFLQRIEMLLYVCILLIAALHGGHASLIDDTANEVEVVDDEMKTSLTSPPGVQNFLGVGYDIIDGNPEGGEINNGGVDPGLKTTFRVFDFTYDKGIEMYGYAIPDQVSYVDRQSSVSTSSRDIFHGTQSYVQKLEKESNIRGSAKIIRGRFSKSKNYESIQAGVEYRGLVYYENKTVALEAEARYNWELAEQEQYPLDNGFVVEACSLPASYNETNYMQFVQRRGTHVVTSVNLGSRKIERYEEETQGFVHYARENVAKSTSLRAGFMGYSIGLAVDMEEFKANLGSGMKFGSKTHTFTSGSFEPIHTGLDEIDEVFKAEYWTRFEDYVAAGLCDPSWIDTRESVAKNMMTALTGYAVWRNAQDAIDHNLVAIPITWPKGKYTLPKPTTGCPNAHFTFPDGYRYHDTEDKDSNNHWSSSNHLAGYKNKNNMEHWFCSKTREEEDIYDWAFQPGKYCVMRKGSSCPAGLKSGSIYWDDEDDSNKNRYGGDMPSGGFGSNTQIDYCCRTDGEPSVPIYLPTDNNFLLMKYNHQCQQVHGMRVSGEYLRWDTEDRKNKDDAWGYHAYTGSGIVIEYCYYQPE</sequence>
<organism evidence="3 4">
    <name type="scientific">Strongylocentrotus purpuratus</name>
    <name type="common">Purple sea urchin</name>
    <dbReference type="NCBI Taxonomy" id="7668"/>
    <lineage>
        <taxon>Eukaryota</taxon>
        <taxon>Metazoa</taxon>
        <taxon>Echinodermata</taxon>
        <taxon>Eleutherozoa</taxon>
        <taxon>Echinozoa</taxon>
        <taxon>Echinoidea</taxon>
        <taxon>Euechinoidea</taxon>
        <taxon>Echinacea</taxon>
        <taxon>Camarodonta</taxon>
        <taxon>Echinidea</taxon>
        <taxon>Strongylocentrotidae</taxon>
        <taxon>Strongylocentrotus</taxon>
    </lineage>
</organism>
<evidence type="ECO:0000256" key="1">
    <source>
        <dbReference type="SAM" id="SignalP"/>
    </source>
</evidence>
<dbReference type="InterPro" id="IPR020864">
    <property type="entry name" value="MACPF"/>
</dbReference>
<dbReference type="InParanoid" id="A0A7M7NLF0"/>
<keyword evidence="1" id="KW-0732">Signal</keyword>
<feature type="signal peptide" evidence="1">
    <location>
        <begin position="1"/>
        <end position="29"/>
    </location>
</feature>
<evidence type="ECO:0000313" key="3">
    <source>
        <dbReference type="EnsemblMetazoa" id="XP_030837355"/>
    </source>
</evidence>
<proteinExistence type="predicted"/>
<evidence type="ECO:0000259" key="2">
    <source>
        <dbReference type="PROSITE" id="PS51412"/>
    </source>
</evidence>
<evidence type="ECO:0000313" key="4">
    <source>
        <dbReference type="Proteomes" id="UP000007110"/>
    </source>
</evidence>
<dbReference type="GeneID" id="575120"/>
<dbReference type="AlphaFoldDB" id="A0A7M7NLF0"/>
<dbReference type="PROSITE" id="PS51412">
    <property type="entry name" value="MACPF_2"/>
    <property type="match status" value="1"/>
</dbReference>
<reference evidence="3" key="2">
    <citation type="submission" date="2021-01" db="UniProtKB">
        <authorList>
            <consortium name="EnsemblMetazoa"/>
        </authorList>
    </citation>
    <scope>IDENTIFICATION</scope>
</reference>
<dbReference type="OrthoDB" id="5954510at2759"/>
<protein>
    <recommendedName>
        <fullName evidence="2">MACPF domain-containing protein</fullName>
    </recommendedName>
</protein>
<accession>A0A7M7NLF0</accession>
<feature type="chain" id="PRO_5029772619" description="MACPF domain-containing protein" evidence="1">
    <location>
        <begin position="30"/>
        <end position="583"/>
    </location>
</feature>
<dbReference type="Pfam" id="PF16977">
    <property type="entry name" value="ApeC"/>
    <property type="match status" value="1"/>
</dbReference>
<dbReference type="Proteomes" id="UP000007110">
    <property type="component" value="Unassembled WGS sequence"/>
</dbReference>
<name>A0A7M7NLF0_STRPU</name>